<protein>
    <submittedName>
        <fullName evidence="2">Cyclin-dependent kinase 2 associated protein 2</fullName>
    </submittedName>
</protein>
<organism evidence="2">
    <name type="scientific">Nothobranchius rachovii</name>
    <name type="common">bluefin notho</name>
    <dbReference type="NCBI Taxonomy" id="451742"/>
    <lineage>
        <taxon>Eukaryota</taxon>
        <taxon>Metazoa</taxon>
        <taxon>Chordata</taxon>
        <taxon>Craniata</taxon>
        <taxon>Vertebrata</taxon>
        <taxon>Euteleostomi</taxon>
        <taxon>Actinopterygii</taxon>
        <taxon>Neopterygii</taxon>
        <taxon>Teleostei</taxon>
        <taxon>Neoteleostei</taxon>
        <taxon>Acanthomorphata</taxon>
        <taxon>Ovalentaria</taxon>
        <taxon>Atherinomorphae</taxon>
        <taxon>Cyprinodontiformes</taxon>
        <taxon>Nothobranchiidae</taxon>
        <taxon>Nothobranchius</taxon>
    </lineage>
</organism>
<accession>A0A1A8S1N3</accession>
<name>A0A1A8S1N3_9TELE</name>
<keyword evidence="2" id="KW-0418">Kinase</keyword>
<reference evidence="2" key="2">
    <citation type="submission" date="2016-06" db="EMBL/GenBank/DDBJ databases">
        <title>The genome of a short-lived fish provides insights into sex chromosome evolution and the genetic control of aging.</title>
        <authorList>
            <person name="Reichwald K."/>
            <person name="Felder M."/>
            <person name="Petzold A."/>
            <person name="Koch P."/>
            <person name="Groth M."/>
            <person name="Platzer M."/>
        </authorList>
    </citation>
    <scope>NUCLEOTIDE SEQUENCE</scope>
    <source>
        <tissue evidence="2">Brain</tissue>
    </source>
</reference>
<feature type="compositionally biased region" description="Basic and acidic residues" evidence="1">
    <location>
        <begin position="36"/>
        <end position="45"/>
    </location>
</feature>
<dbReference type="EMBL" id="HAEH01020871">
    <property type="protein sequence ID" value="SBS11463.1"/>
    <property type="molecule type" value="Transcribed_RNA"/>
</dbReference>
<dbReference type="GO" id="GO:0016301">
    <property type="term" value="F:kinase activity"/>
    <property type="evidence" value="ECO:0007669"/>
    <property type="project" value="UniProtKB-KW"/>
</dbReference>
<dbReference type="AlphaFoldDB" id="A0A1A8S1N3"/>
<evidence type="ECO:0000313" key="2">
    <source>
        <dbReference type="EMBL" id="SBS11463.1"/>
    </source>
</evidence>
<gene>
    <name evidence="2" type="primary">CDK2AP2</name>
</gene>
<sequence length="71" mass="8332">MDRCQRKRRRDEMSCTPSNQLAASENTDQEPSLAHHAAEEDLPVPRREYDGLQQRYAGLHKKHVNLQLEFE</sequence>
<feature type="region of interest" description="Disordered" evidence="1">
    <location>
        <begin position="1"/>
        <end position="45"/>
    </location>
</feature>
<proteinExistence type="predicted"/>
<feature type="compositionally biased region" description="Polar residues" evidence="1">
    <location>
        <begin position="15"/>
        <end position="30"/>
    </location>
</feature>
<keyword evidence="2" id="KW-0808">Transferase</keyword>
<reference evidence="2" key="1">
    <citation type="submission" date="2016-05" db="EMBL/GenBank/DDBJ databases">
        <authorList>
            <person name="Lavstsen T."/>
            <person name="Jespersen J.S."/>
        </authorList>
    </citation>
    <scope>NUCLEOTIDE SEQUENCE</scope>
    <source>
        <tissue evidence="2">Brain</tissue>
    </source>
</reference>
<evidence type="ECO:0000256" key="1">
    <source>
        <dbReference type="SAM" id="MobiDB-lite"/>
    </source>
</evidence>